<feature type="compositionally biased region" description="Basic and acidic residues" evidence="1">
    <location>
        <begin position="95"/>
        <end position="106"/>
    </location>
</feature>
<accession>A0ABU2Z7H7</accession>
<evidence type="ECO:0000313" key="2">
    <source>
        <dbReference type="EMBL" id="MDT0572544.1"/>
    </source>
</evidence>
<evidence type="ECO:0008006" key="4">
    <source>
        <dbReference type="Google" id="ProtNLM"/>
    </source>
</evidence>
<dbReference type="InterPro" id="IPR011990">
    <property type="entry name" value="TPR-like_helical_dom_sf"/>
</dbReference>
<proteinExistence type="predicted"/>
<reference evidence="2" key="1">
    <citation type="submission" date="2024-05" db="EMBL/GenBank/DDBJ databases">
        <title>30 novel species of actinomycetes from the DSMZ collection.</title>
        <authorList>
            <person name="Nouioui I."/>
        </authorList>
    </citation>
    <scope>NUCLEOTIDE SEQUENCE</scope>
    <source>
        <strain evidence="2">DSM 3412</strain>
    </source>
</reference>
<name>A0ABU2Z7H7_9ACTN</name>
<protein>
    <recommendedName>
        <fullName evidence="4">XRE family transcriptional regulator</fullName>
    </recommendedName>
</protein>
<dbReference type="Proteomes" id="UP001180737">
    <property type="component" value="Unassembled WGS sequence"/>
</dbReference>
<dbReference type="RefSeq" id="WP_311591936.1">
    <property type="nucleotide sequence ID" value="NZ_JAVRFJ010000039.1"/>
</dbReference>
<gene>
    <name evidence="2" type="ORF">RM704_34650</name>
</gene>
<organism evidence="2 3">
    <name type="scientific">Streptomyces gottesmaniae</name>
    <dbReference type="NCBI Taxonomy" id="3075518"/>
    <lineage>
        <taxon>Bacteria</taxon>
        <taxon>Bacillati</taxon>
        <taxon>Actinomycetota</taxon>
        <taxon>Actinomycetes</taxon>
        <taxon>Kitasatosporales</taxon>
        <taxon>Streptomycetaceae</taxon>
        <taxon>Streptomyces</taxon>
    </lineage>
</organism>
<feature type="region of interest" description="Disordered" evidence="1">
    <location>
        <begin position="87"/>
        <end position="106"/>
    </location>
</feature>
<dbReference type="EMBL" id="JAVRFJ010000039">
    <property type="protein sequence ID" value="MDT0572544.1"/>
    <property type="molecule type" value="Genomic_DNA"/>
</dbReference>
<sequence>MSTLFRYLVDQREWKDPRAFLPRFREAAQRLSETDQDPDLATCTPAASTFEAWYYNQRKPNRDARRVLVAMFEFSFERLWSPGEAPLPVAADQTSRTEEHPTSDAELRDMRKGAEMAARRARDFAMGAERGQLGEETLGFLQDEVRSIAERYPRVPLTDVFDDLVSAQDEVFRHIEGGRSRPSQLRQLHIMATLLSWFMAKASHDMGDPATAMTQARAAGVCAQQAEHPGLIALTDGLKSLITYWSGNADDALYYARKGAAEHPELRGTTSVWLASLEARAAALLGDAETVLVTIERAKRLRERTVPDDVDSLGGLLRFRPEKQLYYAVESHVLLGHGDARTARQAERAVEIFSDPDAPHWAFGDQAGAHCNLALIRLHAGNLDGAADAIRPVLDLPPRQRNRGIVVSAQRVQALLSREPVRTAAVARDLREEIALYPPNRPTLVR</sequence>
<keyword evidence="3" id="KW-1185">Reference proteome</keyword>
<comment type="caution">
    <text evidence="2">The sequence shown here is derived from an EMBL/GenBank/DDBJ whole genome shotgun (WGS) entry which is preliminary data.</text>
</comment>
<evidence type="ECO:0000256" key="1">
    <source>
        <dbReference type="SAM" id="MobiDB-lite"/>
    </source>
</evidence>
<evidence type="ECO:0000313" key="3">
    <source>
        <dbReference type="Proteomes" id="UP001180737"/>
    </source>
</evidence>
<dbReference type="Gene3D" id="1.25.40.10">
    <property type="entry name" value="Tetratricopeptide repeat domain"/>
    <property type="match status" value="1"/>
</dbReference>